<protein>
    <submittedName>
        <fullName evidence="4">Hsp20/alpha crystallin family protein</fullName>
    </submittedName>
</protein>
<keyword evidence="5" id="KW-1185">Reference proteome</keyword>
<organism evidence="4 5">
    <name type="scientific">Tenacibaculum singaporense</name>
    <dbReference type="NCBI Taxonomy" id="2358479"/>
    <lineage>
        <taxon>Bacteria</taxon>
        <taxon>Pseudomonadati</taxon>
        <taxon>Bacteroidota</taxon>
        <taxon>Flavobacteriia</taxon>
        <taxon>Flavobacteriales</taxon>
        <taxon>Flavobacteriaceae</taxon>
        <taxon>Tenacibaculum</taxon>
    </lineage>
</organism>
<evidence type="ECO:0000313" key="4">
    <source>
        <dbReference type="EMBL" id="AZJ36459.1"/>
    </source>
</evidence>
<evidence type="ECO:0000259" key="3">
    <source>
        <dbReference type="PROSITE" id="PS01031"/>
    </source>
</evidence>
<dbReference type="InterPro" id="IPR002068">
    <property type="entry name" value="A-crystallin/Hsp20_dom"/>
</dbReference>
<comment type="similarity">
    <text evidence="1 2">Belongs to the small heat shock protein (HSP20) family.</text>
</comment>
<dbReference type="Gene3D" id="2.60.40.790">
    <property type="match status" value="1"/>
</dbReference>
<dbReference type="EMBL" id="CP032548">
    <property type="protein sequence ID" value="AZJ36459.1"/>
    <property type="molecule type" value="Genomic_DNA"/>
</dbReference>
<evidence type="ECO:0000313" key="5">
    <source>
        <dbReference type="Proteomes" id="UP000274593"/>
    </source>
</evidence>
<reference evidence="4 5" key="1">
    <citation type="submission" date="2018-09" db="EMBL/GenBank/DDBJ databases">
        <title>Insights into the microbiota of Asian seabass (Lates calcarifer) with tenacibaculosis symptoms and description of sp. nov. Tenacibaculum singaporense.</title>
        <authorList>
            <person name="Miyake S."/>
            <person name="Soh M."/>
            <person name="Azman M.N."/>
            <person name="Ngoh S.Y."/>
            <person name="Orban L."/>
        </authorList>
    </citation>
    <scope>NUCLEOTIDE SEQUENCE [LARGE SCALE GENOMIC DNA]</scope>
    <source>
        <strain evidence="4 5">DSM 106434</strain>
    </source>
</reference>
<dbReference type="CDD" id="cd06464">
    <property type="entry name" value="ACD_sHsps-like"/>
    <property type="match status" value="1"/>
</dbReference>
<evidence type="ECO:0000256" key="2">
    <source>
        <dbReference type="RuleBase" id="RU003616"/>
    </source>
</evidence>
<dbReference type="RefSeq" id="WP_125068266.1">
    <property type="nucleotide sequence ID" value="NZ_CP032548.1"/>
</dbReference>
<accession>A0A3Q8RT83</accession>
<proteinExistence type="inferred from homology"/>
<evidence type="ECO:0000256" key="1">
    <source>
        <dbReference type="PROSITE-ProRule" id="PRU00285"/>
    </source>
</evidence>
<gene>
    <name evidence="4" type="ORF">D6T69_13380</name>
</gene>
<dbReference type="InterPro" id="IPR008978">
    <property type="entry name" value="HSP20-like_chaperone"/>
</dbReference>
<dbReference type="KEGG" id="tsig:D6T69_13380"/>
<name>A0A3Q8RT83_9FLAO</name>
<dbReference type="Proteomes" id="UP000274593">
    <property type="component" value="Chromosome"/>
</dbReference>
<dbReference type="PROSITE" id="PS01031">
    <property type="entry name" value="SHSP"/>
    <property type="match status" value="1"/>
</dbReference>
<dbReference type="AlphaFoldDB" id="A0A3Q8RT83"/>
<dbReference type="SUPFAM" id="SSF49764">
    <property type="entry name" value="HSP20-like chaperones"/>
    <property type="match status" value="1"/>
</dbReference>
<dbReference type="Pfam" id="PF00011">
    <property type="entry name" value="HSP20"/>
    <property type="match status" value="1"/>
</dbReference>
<dbReference type="PANTHER" id="PTHR11527">
    <property type="entry name" value="HEAT-SHOCK PROTEIN 20 FAMILY MEMBER"/>
    <property type="match status" value="1"/>
</dbReference>
<sequence>MSNLINVPKNGSLTSTNSNLNFPNLSSWLDDMFNRDLPAVLTSNFNRGITLPKVNIKERADSYIVEMAVPGLSKSDFHINIDNQVLSISTETNETNEEKQENYIRREFGYSSFKRTFTLPESVNDDKINASYKDGVLNIFLPKKDEAKQKPARTIKIS</sequence>
<feature type="domain" description="SHSP" evidence="3">
    <location>
        <begin position="45"/>
        <end position="158"/>
    </location>
</feature>
<dbReference type="InterPro" id="IPR031107">
    <property type="entry name" value="Small_HSP"/>
</dbReference>